<reference evidence="9 10" key="1">
    <citation type="journal article" date="2019" name="Int. J. Syst. Evol. Microbiol.">
        <title>The Global Catalogue of Microorganisms (GCM) 10K type strain sequencing project: providing services to taxonomists for standard genome sequencing and annotation.</title>
        <authorList>
            <consortium name="The Broad Institute Genomics Platform"/>
            <consortium name="The Broad Institute Genome Sequencing Center for Infectious Disease"/>
            <person name="Wu L."/>
            <person name="Ma J."/>
        </authorList>
    </citation>
    <scope>NUCLEOTIDE SEQUENCE [LARGE SCALE GENOMIC DNA]</scope>
    <source>
        <strain evidence="9 10">JCM 3380</strain>
    </source>
</reference>
<feature type="region of interest" description="Disordered" evidence="7">
    <location>
        <begin position="240"/>
        <end position="260"/>
    </location>
</feature>
<dbReference type="InterPro" id="IPR027417">
    <property type="entry name" value="P-loop_NTPase"/>
</dbReference>
<dbReference type="InterPro" id="IPR016032">
    <property type="entry name" value="Sig_transdc_resp-reg_C-effctor"/>
</dbReference>
<sequence>MFTVLGSVGAWSRGRPVEVGHARQQCVLVALVVDANRVVPADVLVSRVWGAEASPRARNTLHTYLARLRRALEPDFTLERRSGGYLLAVDEDAVDLHRFRRLTAAARAAGSDDEAFALLEEALGLWRGEAFTGLDTEWLTAVRSALHTERTAAELDHADLALRSGRHDEVLPRLLVRAGERPLDERLAAQLLTALYRAGRQADALGHYELVRRTLADELGADPGPALRELHRQVLTADPALDWSPAAPEPADRTAVPRQLPAAPRLFTGRGDDLARLTKALDVGDGVPVSVVGGAGGIGKTWLALHWAHQHLDRFPDGQLHVNLRGFAPAGDPVPPEVALRGFLEALGVAASAVPADVDARAALYRSLVAGRRLLVLLDNAADSAQVAPLLPGSPTCAVVVTSRRRLPGLVTGHGAHTVELDVLGDAEARDLLARHLGADRVAAEPDAVAELVACCAGLPLALAITAARAAAHPTFPLAVWARELRSIGLAALDTGEPGSGLDAVFSWSYRALPEPTARVFRLLGAVPGPDIGLSAAAALTGLPRSRALAALRELTAAHLVQQHAPDRFRLHDLLRLYAAELAAECPEAEAAERRLVDFLLHTAFAFTRVTEPYRVPITLDEAPAGCVPDPPDGDPWEWFAVEHQSLLAVQRLAARRGWHKAVWQFAWTLDDYHFRQGLLADEYAVWEAGAAAAEALSDHDVRTRAHRLLGYAANDLGRVDEALDHMRRALALSERAGDLLAQAHTHYALSRSLCDWGDPAAALNHSEQSLVLYRRLEDEVGVADALNAAGWHATHLGHADRAEAMLTEALDLYTAQDNTAGVANTQDSLGLLAHQTGRHADSREHYERALALFRELGHPYEEANTLERLGHVLTDLGEHDRARRTWREALRLHTAQHRTAEADRVRAALGE</sequence>
<dbReference type="SUPFAM" id="SSF48452">
    <property type="entry name" value="TPR-like"/>
    <property type="match status" value="3"/>
</dbReference>
<name>A0ABN0USK9_9PSEU</name>
<dbReference type="EMBL" id="BAAABU010000030">
    <property type="protein sequence ID" value="GAA0260197.1"/>
    <property type="molecule type" value="Genomic_DNA"/>
</dbReference>
<dbReference type="PROSITE" id="PS51755">
    <property type="entry name" value="OMPR_PHOB"/>
    <property type="match status" value="1"/>
</dbReference>
<proteinExistence type="inferred from homology"/>
<evidence type="ECO:0000256" key="4">
    <source>
        <dbReference type="ARBA" id="ARBA00023163"/>
    </source>
</evidence>
<evidence type="ECO:0000313" key="9">
    <source>
        <dbReference type="EMBL" id="GAA0260197.1"/>
    </source>
</evidence>
<feature type="DNA-binding region" description="OmpR/PhoB-type" evidence="6">
    <location>
        <begin position="1"/>
        <end position="89"/>
    </location>
</feature>
<comment type="caution">
    <text evidence="9">The sequence shown here is derived from an EMBL/GenBank/DDBJ whole genome shotgun (WGS) entry which is preliminary data.</text>
</comment>
<dbReference type="InterPro" id="IPR019734">
    <property type="entry name" value="TPR_rpt"/>
</dbReference>
<dbReference type="Pfam" id="PF00486">
    <property type="entry name" value="Trans_reg_C"/>
    <property type="match status" value="1"/>
</dbReference>
<evidence type="ECO:0000256" key="3">
    <source>
        <dbReference type="ARBA" id="ARBA00023125"/>
    </source>
</evidence>
<protein>
    <submittedName>
        <fullName evidence="9">BTAD domain-containing putative transcriptional regulator</fullName>
    </submittedName>
</protein>
<dbReference type="InterPro" id="IPR051677">
    <property type="entry name" value="AfsR-DnrI-RedD_regulator"/>
</dbReference>
<comment type="similarity">
    <text evidence="1">Belongs to the AfsR/DnrI/RedD regulatory family.</text>
</comment>
<dbReference type="SUPFAM" id="SSF46894">
    <property type="entry name" value="C-terminal effector domain of the bipartite response regulators"/>
    <property type="match status" value="1"/>
</dbReference>
<dbReference type="InterPro" id="IPR011990">
    <property type="entry name" value="TPR-like_helical_dom_sf"/>
</dbReference>
<dbReference type="RefSeq" id="WP_343939416.1">
    <property type="nucleotide sequence ID" value="NZ_BAAABU010000030.1"/>
</dbReference>
<evidence type="ECO:0000256" key="2">
    <source>
        <dbReference type="ARBA" id="ARBA00023015"/>
    </source>
</evidence>
<gene>
    <name evidence="9" type="ORF">GCM10010492_71470</name>
</gene>
<accession>A0ABN0USK9</accession>
<dbReference type="Gene3D" id="1.25.40.10">
    <property type="entry name" value="Tetratricopeptide repeat domain"/>
    <property type="match status" value="2"/>
</dbReference>
<dbReference type="Pfam" id="PF13424">
    <property type="entry name" value="TPR_12"/>
    <property type="match status" value="2"/>
</dbReference>
<dbReference type="Pfam" id="PF03704">
    <property type="entry name" value="BTAD"/>
    <property type="match status" value="1"/>
</dbReference>
<keyword evidence="2" id="KW-0805">Transcription regulation</keyword>
<dbReference type="SMART" id="SM00028">
    <property type="entry name" value="TPR"/>
    <property type="match status" value="5"/>
</dbReference>
<dbReference type="PRINTS" id="PR00364">
    <property type="entry name" value="DISEASERSIST"/>
</dbReference>
<evidence type="ECO:0000256" key="1">
    <source>
        <dbReference type="ARBA" id="ARBA00005820"/>
    </source>
</evidence>
<evidence type="ECO:0000256" key="5">
    <source>
        <dbReference type="PROSITE-ProRule" id="PRU00339"/>
    </source>
</evidence>
<dbReference type="InterPro" id="IPR005158">
    <property type="entry name" value="BTAD"/>
</dbReference>
<dbReference type="SMART" id="SM00862">
    <property type="entry name" value="Trans_reg_C"/>
    <property type="match status" value="1"/>
</dbReference>
<dbReference type="SMART" id="SM01043">
    <property type="entry name" value="BTAD"/>
    <property type="match status" value="1"/>
</dbReference>
<evidence type="ECO:0000256" key="6">
    <source>
        <dbReference type="PROSITE-ProRule" id="PRU01091"/>
    </source>
</evidence>
<feature type="repeat" description="TPR" evidence="5">
    <location>
        <begin position="704"/>
        <end position="737"/>
    </location>
</feature>
<dbReference type="PANTHER" id="PTHR35807:SF1">
    <property type="entry name" value="TRANSCRIPTIONAL REGULATOR REDD"/>
    <property type="match status" value="1"/>
</dbReference>
<evidence type="ECO:0000313" key="10">
    <source>
        <dbReference type="Proteomes" id="UP001500416"/>
    </source>
</evidence>
<dbReference type="InterPro" id="IPR001867">
    <property type="entry name" value="OmpR/PhoB-type_DNA-bd"/>
</dbReference>
<organism evidence="9 10">
    <name type="scientific">Saccharothrix mutabilis subsp. mutabilis</name>
    <dbReference type="NCBI Taxonomy" id="66855"/>
    <lineage>
        <taxon>Bacteria</taxon>
        <taxon>Bacillati</taxon>
        <taxon>Actinomycetota</taxon>
        <taxon>Actinomycetes</taxon>
        <taxon>Pseudonocardiales</taxon>
        <taxon>Pseudonocardiaceae</taxon>
        <taxon>Saccharothrix</taxon>
    </lineage>
</organism>
<keyword evidence="5" id="KW-0802">TPR repeat</keyword>
<dbReference type="SUPFAM" id="SSF52540">
    <property type="entry name" value="P-loop containing nucleoside triphosphate hydrolases"/>
    <property type="match status" value="1"/>
</dbReference>
<evidence type="ECO:0000256" key="7">
    <source>
        <dbReference type="SAM" id="MobiDB-lite"/>
    </source>
</evidence>
<dbReference type="PROSITE" id="PS50005">
    <property type="entry name" value="TPR"/>
    <property type="match status" value="2"/>
</dbReference>
<dbReference type="CDD" id="cd15831">
    <property type="entry name" value="BTAD"/>
    <property type="match status" value="1"/>
</dbReference>
<feature type="repeat" description="TPR" evidence="5">
    <location>
        <begin position="864"/>
        <end position="897"/>
    </location>
</feature>
<keyword evidence="10" id="KW-1185">Reference proteome</keyword>
<dbReference type="Gene3D" id="1.10.10.10">
    <property type="entry name" value="Winged helix-like DNA-binding domain superfamily/Winged helix DNA-binding domain"/>
    <property type="match status" value="1"/>
</dbReference>
<dbReference type="Proteomes" id="UP001500416">
    <property type="component" value="Unassembled WGS sequence"/>
</dbReference>
<feature type="domain" description="OmpR/PhoB-type" evidence="8">
    <location>
        <begin position="1"/>
        <end position="89"/>
    </location>
</feature>
<dbReference type="PANTHER" id="PTHR35807">
    <property type="entry name" value="TRANSCRIPTIONAL REGULATOR REDD-RELATED"/>
    <property type="match status" value="1"/>
</dbReference>
<keyword evidence="3 6" id="KW-0238">DNA-binding</keyword>
<dbReference type="InterPro" id="IPR036388">
    <property type="entry name" value="WH-like_DNA-bd_sf"/>
</dbReference>
<evidence type="ECO:0000259" key="8">
    <source>
        <dbReference type="PROSITE" id="PS51755"/>
    </source>
</evidence>
<keyword evidence="4" id="KW-0804">Transcription</keyword>